<dbReference type="PROSITE" id="PS50885">
    <property type="entry name" value="HAMP"/>
    <property type="match status" value="1"/>
</dbReference>
<dbReference type="InterPro" id="IPR013655">
    <property type="entry name" value="PAS_fold_3"/>
</dbReference>
<dbReference type="InterPro" id="IPR052155">
    <property type="entry name" value="Biofilm_reg_signaling"/>
</dbReference>
<dbReference type="InterPro" id="IPR000700">
    <property type="entry name" value="PAS-assoc_C"/>
</dbReference>
<dbReference type="InterPro" id="IPR000014">
    <property type="entry name" value="PAS"/>
</dbReference>
<dbReference type="NCBIfam" id="TIGR00254">
    <property type="entry name" value="GGDEF"/>
    <property type="match status" value="1"/>
</dbReference>
<dbReference type="SUPFAM" id="SSF55785">
    <property type="entry name" value="PYP-like sensor domain (PAS domain)"/>
    <property type="match status" value="1"/>
</dbReference>
<dbReference type="AlphaFoldDB" id="A0A6B4JH53"/>
<dbReference type="CDD" id="cd06225">
    <property type="entry name" value="HAMP"/>
    <property type="match status" value="1"/>
</dbReference>
<evidence type="ECO:0000313" key="7">
    <source>
        <dbReference type="Proteomes" id="UP000486903"/>
    </source>
</evidence>
<reference evidence="6 7" key="1">
    <citation type="submission" date="2019-04" db="EMBL/GenBank/DDBJ databases">
        <title>Genome sequencing of Clostridium botulinum Groups I-IV and Clostridium butyricum.</title>
        <authorList>
            <person name="Brunt J."/>
            <person name="Van Vliet A.H.M."/>
            <person name="Stringer S.C."/>
            <person name="Carter A.T."/>
            <person name="Peck M.W."/>
        </authorList>
    </citation>
    <scope>NUCLEOTIDE SEQUENCE [LARGE SCALE GENOMIC DNA]</scope>
    <source>
        <strain evidence="6 7">BL81</strain>
    </source>
</reference>
<dbReference type="SMART" id="SM00086">
    <property type="entry name" value="PAC"/>
    <property type="match status" value="1"/>
</dbReference>
<dbReference type="Gene3D" id="3.30.450.20">
    <property type="entry name" value="PAS domain"/>
    <property type="match status" value="2"/>
</dbReference>
<dbReference type="Pfam" id="PF00990">
    <property type="entry name" value="GGDEF"/>
    <property type="match status" value="1"/>
</dbReference>
<evidence type="ECO:0000313" key="6">
    <source>
        <dbReference type="EMBL" id="NFV26011.1"/>
    </source>
</evidence>
<dbReference type="Pfam" id="PF02743">
    <property type="entry name" value="dCache_1"/>
    <property type="match status" value="1"/>
</dbReference>
<dbReference type="NCBIfam" id="TIGR00229">
    <property type="entry name" value="sensory_box"/>
    <property type="match status" value="1"/>
</dbReference>
<dbReference type="SUPFAM" id="SSF55073">
    <property type="entry name" value="Nucleotide cyclase"/>
    <property type="match status" value="1"/>
</dbReference>
<keyword evidence="3" id="KW-0812">Transmembrane</keyword>
<dbReference type="Proteomes" id="UP000486903">
    <property type="component" value="Unassembled WGS sequence"/>
</dbReference>
<proteinExistence type="predicted"/>
<dbReference type="SUPFAM" id="SSF158472">
    <property type="entry name" value="HAMP domain-like"/>
    <property type="match status" value="1"/>
</dbReference>
<dbReference type="PROSITE" id="PS50887">
    <property type="entry name" value="GGDEF"/>
    <property type="match status" value="1"/>
</dbReference>
<dbReference type="InterPro" id="IPR043128">
    <property type="entry name" value="Rev_trsase/Diguanyl_cyclase"/>
</dbReference>
<dbReference type="InterPro" id="IPR029787">
    <property type="entry name" value="Nucleotide_cyclase"/>
</dbReference>
<keyword evidence="4" id="KW-1133">Transmembrane helix</keyword>
<keyword evidence="2" id="KW-1003">Cell membrane</keyword>
<dbReference type="PANTHER" id="PTHR44757">
    <property type="entry name" value="DIGUANYLATE CYCLASE DGCP"/>
    <property type="match status" value="1"/>
</dbReference>
<evidence type="ECO:0000256" key="3">
    <source>
        <dbReference type="ARBA" id="ARBA00022692"/>
    </source>
</evidence>
<evidence type="ECO:0000256" key="5">
    <source>
        <dbReference type="ARBA" id="ARBA00023136"/>
    </source>
</evidence>
<dbReference type="Gene3D" id="6.10.340.10">
    <property type="match status" value="1"/>
</dbReference>
<dbReference type="GO" id="GO:0005886">
    <property type="term" value="C:plasma membrane"/>
    <property type="evidence" value="ECO:0007669"/>
    <property type="project" value="UniProtKB-SubCell"/>
</dbReference>
<evidence type="ECO:0000256" key="4">
    <source>
        <dbReference type="ARBA" id="ARBA00022989"/>
    </source>
</evidence>
<dbReference type="PROSITE" id="PS50113">
    <property type="entry name" value="PAC"/>
    <property type="match status" value="1"/>
</dbReference>
<dbReference type="PANTHER" id="PTHR44757:SF2">
    <property type="entry name" value="BIOFILM ARCHITECTURE MAINTENANCE PROTEIN MBAA"/>
    <property type="match status" value="1"/>
</dbReference>
<comment type="subcellular location">
    <subcellularLocation>
        <location evidence="1">Cell membrane</location>
        <topology evidence="1">Multi-pass membrane protein</topology>
    </subcellularLocation>
</comment>
<accession>A0A6B4JH53</accession>
<dbReference type="InterPro" id="IPR001610">
    <property type="entry name" value="PAC"/>
</dbReference>
<dbReference type="InterPro" id="IPR003660">
    <property type="entry name" value="HAMP_dom"/>
</dbReference>
<dbReference type="GO" id="GO:0007165">
    <property type="term" value="P:signal transduction"/>
    <property type="evidence" value="ECO:0007669"/>
    <property type="project" value="InterPro"/>
</dbReference>
<keyword evidence="5" id="KW-0472">Membrane</keyword>
<dbReference type="CDD" id="cd18774">
    <property type="entry name" value="PDC2_HK_sensor"/>
    <property type="match status" value="1"/>
</dbReference>
<dbReference type="EMBL" id="SXFB01000004">
    <property type="protein sequence ID" value="NFV26011.1"/>
    <property type="molecule type" value="Genomic_DNA"/>
</dbReference>
<evidence type="ECO:0000256" key="1">
    <source>
        <dbReference type="ARBA" id="ARBA00004651"/>
    </source>
</evidence>
<dbReference type="Pfam" id="PF00672">
    <property type="entry name" value="HAMP"/>
    <property type="match status" value="1"/>
</dbReference>
<dbReference type="CDD" id="cd00130">
    <property type="entry name" value="PAS"/>
    <property type="match status" value="1"/>
</dbReference>
<dbReference type="InterPro" id="IPR035965">
    <property type="entry name" value="PAS-like_dom_sf"/>
</dbReference>
<dbReference type="Gene3D" id="3.30.70.270">
    <property type="match status" value="1"/>
</dbReference>
<dbReference type="Pfam" id="PF08447">
    <property type="entry name" value="PAS_3"/>
    <property type="match status" value="1"/>
</dbReference>
<dbReference type="RefSeq" id="WP_003374592.1">
    <property type="nucleotide sequence ID" value="NZ_JACBBA010000001.1"/>
</dbReference>
<sequence>MNIKKKSIILAVFLSTIPVLITMNIYITKFSERSIELIKENVILAAKDQSTHLENFFDQRLINLNVISNMPITHDFLYDFNNNILDKSEEIKFRRNIIVEILKSRQHEQSYLVKTSLISKDNTIIASSDSNSIGNKAIFNDKAIAKFNNKETMITDIIEYEGMNNGEKSAMIAIPIFFDDAYQGSIASVINMSYFEKIVNEVRFFNTGKIIVMDSKGTVAATISEYLNEDIYNIDKPNTLKDVWEKMEYEDDSYGLIEYTIDNIDKVGYFYRIPNSNWVVLSGVEWSEFTDPLNESIIIMIFMSIIICILVAISYILIINFFSKPIYGLLNSIREIKKGNYKSRFIYNVKDEFGEISQAFNELMDEILKNKMKLKLSEESYRVIMEQTDDIIFEWDINKDRISYSDNWNHKFNYRPVIKGKDLDTLNIIYEEDKEKFNEIIEEIRSTNEYRECEVRLRKNYSGEYIWCKFRINVILDDKNCPIKVIGVITDIDHEKRENEKLLFKAQRDSLTEIYNKITSQDMIEECINNSVEGDKHVLFIIDVDDFKSINDTLGHLTGDSVLKDISIKITEIFNENSIIGRIGGDEFIVFLKNIESENCIHKKAEQLVKGFRESYTGKVDRYKVSGSIGIARYPENGITFEELFSNADKALYCAKKQGKDTYYIWKV</sequence>
<evidence type="ECO:0000256" key="2">
    <source>
        <dbReference type="ARBA" id="ARBA00022475"/>
    </source>
</evidence>
<name>A0A6B4JH53_CLOBO</name>
<dbReference type="CDD" id="cd01949">
    <property type="entry name" value="GGDEF"/>
    <property type="match status" value="1"/>
</dbReference>
<dbReference type="InterPro" id="IPR033479">
    <property type="entry name" value="dCache_1"/>
</dbReference>
<comment type="caution">
    <text evidence="6">The sequence shown here is derived from an EMBL/GenBank/DDBJ whole genome shotgun (WGS) entry which is preliminary data.</text>
</comment>
<dbReference type="InterPro" id="IPR000160">
    <property type="entry name" value="GGDEF_dom"/>
</dbReference>
<protein>
    <submittedName>
        <fullName evidence="6">Diguanylate cyclase</fullName>
    </submittedName>
</protein>
<organism evidence="6 7">
    <name type="scientific">Clostridium botulinum</name>
    <dbReference type="NCBI Taxonomy" id="1491"/>
    <lineage>
        <taxon>Bacteria</taxon>
        <taxon>Bacillati</taxon>
        <taxon>Bacillota</taxon>
        <taxon>Clostridia</taxon>
        <taxon>Eubacteriales</taxon>
        <taxon>Clostridiaceae</taxon>
        <taxon>Clostridium</taxon>
    </lineage>
</organism>
<dbReference type="SMART" id="SM00267">
    <property type="entry name" value="GGDEF"/>
    <property type="match status" value="1"/>
</dbReference>
<gene>
    <name evidence="6" type="ORF">FDG31_07445</name>
</gene>